<reference evidence="6 7" key="1">
    <citation type="submission" date="2021-03" db="EMBL/GenBank/DDBJ databases">
        <authorList>
            <person name="Lee D.-H."/>
        </authorList>
    </citation>
    <scope>NUCLEOTIDE SEQUENCE [LARGE SCALE GENOMIC DNA]</scope>
    <source>
        <strain evidence="6 7">MMS20-R2-23</strain>
    </source>
</reference>
<protein>
    <submittedName>
        <fullName evidence="6">LysM peptidoglycan-binding domain-containing protein</fullName>
    </submittedName>
</protein>
<feature type="compositionally biased region" description="Pro residues" evidence="3">
    <location>
        <begin position="144"/>
        <end position="154"/>
    </location>
</feature>
<evidence type="ECO:0000256" key="4">
    <source>
        <dbReference type="SAM" id="Phobius"/>
    </source>
</evidence>
<feature type="compositionally biased region" description="Low complexity" evidence="3">
    <location>
        <begin position="157"/>
        <end position="168"/>
    </location>
</feature>
<dbReference type="SMART" id="SM00257">
    <property type="entry name" value="LysM"/>
    <property type="match status" value="1"/>
</dbReference>
<dbReference type="Pfam" id="PF03704">
    <property type="entry name" value="BTAD"/>
    <property type="match status" value="1"/>
</dbReference>
<feature type="region of interest" description="Disordered" evidence="3">
    <location>
        <begin position="258"/>
        <end position="335"/>
    </location>
</feature>
<dbReference type="PANTHER" id="PTHR35807:SF1">
    <property type="entry name" value="TRANSCRIPTIONAL REGULATOR REDD"/>
    <property type="match status" value="1"/>
</dbReference>
<dbReference type="PROSITE" id="PS51782">
    <property type="entry name" value="LYSM"/>
    <property type="match status" value="1"/>
</dbReference>
<dbReference type="InterPro" id="IPR018392">
    <property type="entry name" value="LysM"/>
</dbReference>
<keyword evidence="2" id="KW-0804">Transcription</keyword>
<feature type="transmembrane region" description="Helical" evidence="4">
    <location>
        <begin position="49"/>
        <end position="74"/>
    </location>
</feature>
<dbReference type="Proteomes" id="UP000671399">
    <property type="component" value="Unassembled WGS sequence"/>
</dbReference>
<evidence type="ECO:0000313" key="6">
    <source>
        <dbReference type="EMBL" id="MBO4161741.1"/>
    </source>
</evidence>
<organism evidence="6 7">
    <name type="scientific">Micromonospora antibiotica</name>
    <dbReference type="NCBI Taxonomy" id="2807623"/>
    <lineage>
        <taxon>Bacteria</taxon>
        <taxon>Bacillati</taxon>
        <taxon>Actinomycetota</taxon>
        <taxon>Actinomycetes</taxon>
        <taxon>Micromonosporales</taxon>
        <taxon>Micromonosporaceae</taxon>
        <taxon>Micromonospora</taxon>
    </lineage>
</organism>
<dbReference type="Gene3D" id="1.25.40.10">
    <property type="entry name" value="Tetratricopeptide repeat domain"/>
    <property type="match status" value="1"/>
</dbReference>
<feature type="compositionally biased region" description="Low complexity" evidence="3">
    <location>
        <begin position="134"/>
        <end position="143"/>
    </location>
</feature>
<feature type="transmembrane region" description="Helical" evidence="4">
    <location>
        <begin position="95"/>
        <end position="116"/>
    </location>
</feature>
<dbReference type="Pfam" id="PF01476">
    <property type="entry name" value="LysM"/>
    <property type="match status" value="1"/>
</dbReference>
<dbReference type="InterPro" id="IPR051677">
    <property type="entry name" value="AfsR-DnrI-RedD_regulator"/>
</dbReference>
<dbReference type="InterPro" id="IPR036779">
    <property type="entry name" value="LysM_dom_sf"/>
</dbReference>
<keyword evidence="1" id="KW-0805">Transcription regulation</keyword>
<accession>A0ABS3V804</accession>
<sequence>MAKRVSAAAVHAVTAVLALAPPALLYQVGWLTVPVLPTDRLRAWVHQPLTAGFIAMLGYAGAWALWVLLVAAVADHAHQYLTARLRWHLTLHLPGPLQALAAALLGTTAVTTAAALPAVAHDHTAADTDPPPADRATPIRDAPAQPPPAEPVPPRQGATATSTTATAASPPPTTGSARHASPPVLNRTSAHPPPHASGEKVRVVAGDTLWDLAAEHLGDATRWREIYTLNRGHRQANGHALTNPDTIHVGWKLTLPSHQATSAPVPPRPEPPAAGNSGPAAPEAETTPSAPSTPHTSPAPQHSTPHTTTPSTPAETTGATTSAPQPERPHTEPYDETGIVLPAQGWISLGLAAAIAAVATLLRLQRRRLARLTFTAAACTAPHSAPVPPPLAHADAIGCRHLGLTSNDQQPAHPTMPAPIGVHGNGTEVSLFRLPGHGLALHGEGAVPAARAVLAAVLTTGAADTASTRPVVVTTTDLLGQLLPADVPVVGLDPDGTAYDGERLIVLADTDAAVTHAEEEMISRRRLLDTFDTTTIADVNARSDHAETPPPYVLLIEPATRYAGRVQAIAAHRSALDLHPIVLGLHDGLPTVEITRDGITRSDRPHPLSRVSTLSAEDLAAVLAMLTDAQARPEPGVEFDDPAAAATPTVPTVEPCPVPPENPTALVHLRVLGPVTVTTAAGPVTTGMRNGSYAVLAVLAAHPAGRTLYQLTADLHPDVDPASAVKRVRTDITTARRVLRTASGHEEHMFIVFDPATGRYHLDPQTVTVDLWHMLTAINHATTTDNDDEALAALRRATDLYAGDFAEGHDHPWAVDYATIYRHQILTAYARIAEFLEPDHPDRAVAALERATDLDPVNEELYQRIMRIHGRQQRPDAVRRTLRRLEERLADLVDAEPSQATRRVAERQLLPAASRVGRAS</sequence>
<gene>
    <name evidence="6" type="ORF">JQN83_13110</name>
</gene>
<comment type="caution">
    <text evidence="6">The sequence shown here is derived from an EMBL/GenBank/DDBJ whole genome shotgun (WGS) entry which is preliminary data.</text>
</comment>
<dbReference type="Gene3D" id="1.10.10.10">
    <property type="entry name" value="Winged helix-like DNA-binding domain superfamily/Winged helix DNA-binding domain"/>
    <property type="match status" value="1"/>
</dbReference>
<dbReference type="PANTHER" id="PTHR35807">
    <property type="entry name" value="TRANSCRIPTIONAL REGULATOR REDD-RELATED"/>
    <property type="match status" value="1"/>
</dbReference>
<dbReference type="InterPro" id="IPR011990">
    <property type="entry name" value="TPR-like_helical_dom_sf"/>
</dbReference>
<feature type="region of interest" description="Disordered" evidence="3">
    <location>
        <begin position="122"/>
        <end position="198"/>
    </location>
</feature>
<dbReference type="SMART" id="SM01043">
    <property type="entry name" value="BTAD"/>
    <property type="match status" value="1"/>
</dbReference>
<dbReference type="RefSeq" id="WP_208567387.1">
    <property type="nucleotide sequence ID" value="NZ_JAGFWR010000005.1"/>
</dbReference>
<dbReference type="InterPro" id="IPR005158">
    <property type="entry name" value="BTAD"/>
</dbReference>
<dbReference type="Gene3D" id="3.10.350.10">
    <property type="entry name" value="LysM domain"/>
    <property type="match status" value="1"/>
</dbReference>
<evidence type="ECO:0000259" key="5">
    <source>
        <dbReference type="PROSITE" id="PS51782"/>
    </source>
</evidence>
<dbReference type="CDD" id="cd00118">
    <property type="entry name" value="LysM"/>
    <property type="match status" value="1"/>
</dbReference>
<evidence type="ECO:0000313" key="7">
    <source>
        <dbReference type="Proteomes" id="UP000671399"/>
    </source>
</evidence>
<dbReference type="EMBL" id="JAGFWR010000005">
    <property type="protein sequence ID" value="MBO4161741.1"/>
    <property type="molecule type" value="Genomic_DNA"/>
</dbReference>
<keyword evidence="7" id="KW-1185">Reference proteome</keyword>
<keyword evidence="4" id="KW-0812">Transmembrane</keyword>
<evidence type="ECO:0000256" key="1">
    <source>
        <dbReference type="ARBA" id="ARBA00023015"/>
    </source>
</evidence>
<dbReference type="InterPro" id="IPR036388">
    <property type="entry name" value="WH-like_DNA-bd_sf"/>
</dbReference>
<name>A0ABS3V804_9ACTN</name>
<feature type="compositionally biased region" description="Low complexity" evidence="3">
    <location>
        <begin position="273"/>
        <end position="324"/>
    </location>
</feature>
<keyword evidence="4" id="KW-1133">Transmembrane helix</keyword>
<evidence type="ECO:0000256" key="3">
    <source>
        <dbReference type="SAM" id="MobiDB-lite"/>
    </source>
</evidence>
<keyword evidence="4" id="KW-0472">Membrane</keyword>
<dbReference type="SUPFAM" id="SSF48452">
    <property type="entry name" value="TPR-like"/>
    <property type="match status" value="1"/>
</dbReference>
<proteinExistence type="predicted"/>
<feature type="domain" description="LysM" evidence="5">
    <location>
        <begin position="199"/>
        <end position="255"/>
    </location>
</feature>
<evidence type="ECO:0000256" key="2">
    <source>
        <dbReference type="ARBA" id="ARBA00023163"/>
    </source>
</evidence>